<dbReference type="EMBL" id="BMNT01000001">
    <property type="protein sequence ID" value="GGK63653.1"/>
    <property type="molecule type" value="Genomic_DNA"/>
</dbReference>
<gene>
    <name evidence="2" type="ORF">GCM10007964_03470</name>
</gene>
<accession>A0A917VCV6</accession>
<name>A0A917VCV6_9ACTN</name>
<organism evidence="2 3">
    <name type="scientific">Sphaerisporangium melleum</name>
    <dbReference type="NCBI Taxonomy" id="321316"/>
    <lineage>
        <taxon>Bacteria</taxon>
        <taxon>Bacillati</taxon>
        <taxon>Actinomycetota</taxon>
        <taxon>Actinomycetes</taxon>
        <taxon>Streptosporangiales</taxon>
        <taxon>Streptosporangiaceae</taxon>
        <taxon>Sphaerisporangium</taxon>
    </lineage>
</organism>
<proteinExistence type="predicted"/>
<comment type="caution">
    <text evidence="2">The sequence shown here is derived from an EMBL/GenBank/DDBJ whole genome shotgun (WGS) entry which is preliminary data.</text>
</comment>
<dbReference type="RefSeq" id="WP_189161110.1">
    <property type="nucleotide sequence ID" value="NZ_BMNT01000001.1"/>
</dbReference>
<keyword evidence="3" id="KW-1185">Reference proteome</keyword>
<dbReference type="Proteomes" id="UP000645217">
    <property type="component" value="Unassembled WGS sequence"/>
</dbReference>
<sequence length="115" mass="12824">MELAEAAVELDRVEAAADEVRARSRAVRHLLDDVRGARVTRLRLLRRLLEEEDDYAHLTQEQRAQVRVMVSLAATVVTVMGTRIVDAEGRARLRERDSASRSRSASCAARAAQKA</sequence>
<evidence type="ECO:0000313" key="3">
    <source>
        <dbReference type="Proteomes" id="UP000645217"/>
    </source>
</evidence>
<evidence type="ECO:0000256" key="1">
    <source>
        <dbReference type="SAM" id="MobiDB-lite"/>
    </source>
</evidence>
<reference evidence="2" key="1">
    <citation type="journal article" date="2014" name="Int. J. Syst. Evol. Microbiol.">
        <title>Complete genome sequence of Corynebacterium casei LMG S-19264T (=DSM 44701T), isolated from a smear-ripened cheese.</title>
        <authorList>
            <consortium name="US DOE Joint Genome Institute (JGI-PGF)"/>
            <person name="Walter F."/>
            <person name="Albersmeier A."/>
            <person name="Kalinowski J."/>
            <person name="Ruckert C."/>
        </authorList>
    </citation>
    <scope>NUCLEOTIDE SEQUENCE</scope>
    <source>
        <strain evidence="2">JCM 13064</strain>
    </source>
</reference>
<feature type="compositionally biased region" description="Low complexity" evidence="1">
    <location>
        <begin position="101"/>
        <end position="115"/>
    </location>
</feature>
<protein>
    <submittedName>
        <fullName evidence="2">Uncharacterized protein</fullName>
    </submittedName>
</protein>
<feature type="region of interest" description="Disordered" evidence="1">
    <location>
        <begin position="95"/>
        <end position="115"/>
    </location>
</feature>
<evidence type="ECO:0000313" key="2">
    <source>
        <dbReference type="EMBL" id="GGK63653.1"/>
    </source>
</evidence>
<reference evidence="2" key="2">
    <citation type="submission" date="2020-09" db="EMBL/GenBank/DDBJ databases">
        <authorList>
            <person name="Sun Q."/>
            <person name="Ohkuma M."/>
        </authorList>
    </citation>
    <scope>NUCLEOTIDE SEQUENCE</scope>
    <source>
        <strain evidence="2">JCM 13064</strain>
    </source>
</reference>
<dbReference type="AlphaFoldDB" id="A0A917VCV6"/>